<keyword evidence="4" id="KW-1185">Reference proteome</keyword>
<dbReference type="AlphaFoldDB" id="A0A1X9YU70"/>
<evidence type="ECO:0000313" key="4">
    <source>
        <dbReference type="Proteomes" id="UP000266292"/>
    </source>
</evidence>
<name>A0A1X9YU70_9BACT</name>
<sequence>MYFKQNAASGTVLAVIKGPMLGTQGMLCFCVKHSKSFSYFMKYTLTKALWVLGLATVLSSCVVHRKSDKKVVVVKKGSHDNGLHKGWYKNSNNPHHPRTTNPGHTKHKGKGNTTTIIVKEQHGKGKKGKH</sequence>
<reference evidence="4" key="1">
    <citation type="submission" date="2017-05" db="EMBL/GenBank/DDBJ databases">
        <authorList>
            <person name="Ray J."/>
            <person name="Price M."/>
            <person name="Deutschbauer A."/>
        </authorList>
    </citation>
    <scope>NUCLEOTIDE SEQUENCE [LARGE SCALE GENOMIC DNA]</scope>
    <source>
        <strain evidence="4">DSM 19842</strain>
    </source>
</reference>
<feature type="region of interest" description="Disordered" evidence="1">
    <location>
        <begin position="83"/>
        <end position="130"/>
    </location>
</feature>
<accession>A0A1X9YU70</accession>
<organism evidence="3 4">
    <name type="scientific">Pontibacter actiniarum</name>
    <dbReference type="NCBI Taxonomy" id="323450"/>
    <lineage>
        <taxon>Bacteria</taxon>
        <taxon>Pseudomonadati</taxon>
        <taxon>Bacteroidota</taxon>
        <taxon>Cytophagia</taxon>
        <taxon>Cytophagales</taxon>
        <taxon>Hymenobacteraceae</taxon>
        <taxon>Pontibacter</taxon>
    </lineage>
</organism>
<keyword evidence="2" id="KW-0812">Transmembrane</keyword>
<evidence type="ECO:0000313" key="3">
    <source>
        <dbReference type="EMBL" id="ARS36435.1"/>
    </source>
</evidence>
<protein>
    <submittedName>
        <fullName evidence="3">Uncharacterized protein</fullName>
    </submittedName>
</protein>
<evidence type="ECO:0000256" key="2">
    <source>
        <dbReference type="SAM" id="Phobius"/>
    </source>
</evidence>
<dbReference type="EMBL" id="CP021235">
    <property type="protein sequence ID" value="ARS36435.1"/>
    <property type="molecule type" value="Genomic_DNA"/>
</dbReference>
<feature type="transmembrane region" description="Helical" evidence="2">
    <location>
        <begin position="44"/>
        <end position="63"/>
    </location>
</feature>
<proteinExistence type="predicted"/>
<keyword evidence="2" id="KW-1133">Transmembrane helix</keyword>
<evidence type="ECO:0000256" key="1">
    <source>
        <dbReference type="SAM" id="MobiDB-lite"/>
    </source>
</evidence>
<dbReference type="Proteomes" id="UP000266292">
    <property type="component" value="Chromosome"/>
</dbReference>
<dbReference type="STRING" id="709015.GCA_000472485_02815"/>
<gene>
    <name evidence="3" type="ORF">CA264_13870</name>
</gene>
<keyword evidence="2" id="KW-0472">Membrane</keyword>
<dbReference type="KEGG" id="pact:CA264_13870"/>
<dbReference type="OrthoDB" id="854151at2"/>